<protein>
    <submittedName>
        <fullName evidence="1">Kinase</fullName>
    </submittedName>
</protein>
<evidence type="ECO:0000313" key="2">
    <source>
        <dbReference type="Proteomes" id="UP000656548"/>
    </source>
</evidence>
<dbReference type="Pfam" id="PF13671">
    <property type="entry name" value="AAA_33"/>
    <property type="match status" value="1"/>
</dbReference>
<dbReference type="SUPFAM" id="SSF52540">
    <property type="entry name" value="P-loop containing nucleoside triphosphate hydrolases"/>
    <property type="match status" value="1"/>
</dbReference>
<name>A0ABR9LII2_9PSEU</name>
<dbReference type="Proteomes" id="UP000656548">
    <property type="component" value="Unassembled WGS sequence"/>
</dbReference>
<proteinExistence type="predicted"/>
<keyword evidence="2" id="KW-1185">Reference proteome</keyword>
<dbReference type="InterPro" id="IPR027417">
    <property type="entry name" value="P-loop_NTPase"/>
</dbReference>
<dbReference type="InterPro" id="IPR017101">
    <property type="entry name" value="P-loop_ATP/GTP-bd_All4644_prd"/>
</dbReference>
<dbReference type="EMBL" id="JADBEJ010000006">
    <property type="protein sequence ID" value="MBE1580463.1"/>
    <property type="molecule type" value="Genomic_DNA"/>
</dbReference>
<reference evidence="1 2" key="1">
    <citation type="submission" date="2020-10" db="EMBL/GenBank/DDBJ databases">
        <title>Sequencing the genomes of 1000 actinobacteria strains.</title>
        <authorList>
            <person name="Klenk H.-P."/>
        </authorList>
    </citation>
    <scope>NUCLEOTIDE SEQUENCE [LARGE SCALE GENOMIC DNA]</scope>
    <source>
        <strain evidence="1 2">DSM 46661</strain>
    </source>
</reference>
<evidence type="ECO:0000313" key="1">
    <source>
        <dbReference type="EMBL" id="MBE1580463.1"/>
    </source>
</evidence>
<dbReference type="GO" id="GO:0016301">
    <property type="term" value="F:kinase activity"/>
    <property type="evidence" value="ECO:0007669"/>
    <property type="project" value="UniProtKB-KW"/>
</dbReference>
<dbReference type="PIRSF" id="PIRSF037081">
    <property type="entry name" value="P-loop_All4644_prd"/>
    <property type="match status" value="1"/>
</dbReference>
<gene>
    <name evidence="1" type="ORF">H4W30_007544</name>
</gene>
<sequence>MSTLRVLIAAPASGKTSLCRENAARFGTVYSLDRARAQLGLHAHDHTVSAAAVAAVHAEIDETLADGVDVTLDATSTVAEHRARWLGLARRHGARPIALVLRADLPTILHRNALRARPVPTDVVERMWHEVQQLTVPALCAEGFADVSELDGYGRPLR</sequence>
<organism evidence="1 2">
    <name type="scientific">Amycolatopsis roodepoortensis</name>
    <dbReference type="NCBI Taxonomy" id="700274"/>
    <lineage>
        <taxon>Bacteria</taxon>
        <taxon>Bacillati</taxon>
        <taxon>Actinomycetota</taxon>
        <taxon>Actinomycetes</taxon>
        <taxon>Pseudonocardiales</taxon>
        <taxon>Pseudonocardiaceae</taxon>
        <taxon>Amycolatopsis</taxon>
    </lineage>
</organism>
<dbReference type="Gene3D" id="3.40.50.300">
    <property type="entry name" value="P-loop containing nucleotide triphosphate hydrolases"/>
    <property type="match status" value="1"/>
</dbReference>
<keyword evidence="1" id="KW-0808">Transferase</keyword>
<accession>A0ABR9LII2</accession>
<keyword evidence="1" id="KW-0418">Kinase</keyword>
<dbReference type="RefSeq" id="WP_192747020.1">
    <property type="nucleotide sequence ID" value="NZ_JADBEJ010000006.1"/>
</dbReference>
<comment type="caution">
    <text evidence="1">The sequence shown here is derived from an EMBL/GenBank/DDBJ whole genome shotgun (WGS) entry which is preliminary data.</text>
</comment>